<keyword evidence="8" id="KW-1185">Reference proteome</keyword>
<reference evidence="7 8" key="1">
    <citation type="submission" date="2018-06" db="EMBL/GenBank/DDBJ databases">
        <title>Genomic Encyclopedia of Type Strains, Phase III (KMG-III): the genomes of soil and plant-associated and newly described type strains.</title>
        <authorList>
            <person name="Whitman W."/>
        </authorList>
    </citation>
    <scope>NUCLEOTIDE SEQUENCE [LARGE SCALE GENOMIC DNA]</scope>
    <source>
        <strain evidence="7 8">CECT 7730</strain>
    </source>
</reference>
<dbReference type="InterPro" id="IPR050833">
    <property type="entry name" value="Poly_Biosynth_Transport"/>
</dbReference>
<organism evidence="7 8">
    <name type="scientific">Marinomonas alcarazii</name>
    <dbReference type="NCBI Taxonomy" id="491949"/>
    <lineage>
        <taxon>Bacteria</taxon>
        <taxon>Pseudomonadati</taxon>
        <taxon>Pseudomonadota</taxon>
        <taxon>Gammaproteobacteria</taxon>
        <taxon>Oceanospirillales</taxon>
        <taxon>Oceanospirillaceae</taxon>
        <taxon>Marinomonas</taxon>
    </lineage>
</organism>
<name>A0A318UVA3_9GAMM</name>
<dbReference type="GO" id="GO:0005886">
    <property type="term" value="C:plasma membrane"/>
    <property type="evidence" value="ECO:0007669"/>
    <property type="project" value="UniProtKB-SubCell"/>
</dbReference>
<comment type="caution">
    <text evidence="7">The sequence shown here is derived from an EMBL/GenBank/DDBJ whole genome shotgun (WGS) entry which is preliminary data.</text>
</comment>
<feature type="transmembrane region" description="Helical" evidence="6">
    <location>
        <begin position="391"/>
        <end position="409"/>
    </location>
</feature>
<evidence type="ECO:0000256" key="5">
    <source>
        <dbReference type="ARBA" id="ARBA00023136"/>
    </source>
</evidence>
<feature type="transmembrane region" description="Helical" evidence="6">
    <location>
        <begin position="265"/>
        <end position="282"/>
    </location>
</feature>
<feature type="transmembrane region" description="Helical" evidence="6">
    <location>
        <begin position="21"/>
        <end position="40"/>
    </location>
</feature>
<evidence type="ECO:0000256" key="2">
    <source>
        <dbReference type="ARBA" id="ARBA00022475"/>
    </source>
</evidence>
<feature type="transmembrane region" description="Helical" evidence="6">
    <location>
        <begin position="46"/>
        <end position="69"/>
    </location>
</feature>
<dbReference type="Pfam" id="PF01943">
    <property type="entry name" value="Polysacc_synt"/>
    <property type="match status" value="1"/>
</dbReference>
<keyword evidence="2" id="KW-1003">Cell membrane</keyword>
<dbReference type="InterPro" id="IPR002797">
    <property type="entry name" value="Polysacc_synth"/>
</dbReference>
<dbReference type="EMBL" id="QKLW01000007">
    <property type="protein sequence ID" value="PYF79863.1"/>
    <property type="molecule type" value="Genomic_DNA"/>
</dbReference>
<feature type="transmembrane region" description="Helical" evidence="6">
    <location>
        <begin position="294"/>
        <end position="313"/>
    </location>
</feature>
<feature type="transmembrane region" description="Helical" evidence="6">
    <location>
        <begin position="364"/>
        <end position="385"/>
    </location>
</feature>
<evidence type="ECO:0000256" key="6">
    <source>
        <dbReference type="SAM" id="Phobius"/>
    </source>
</evidence>
<dbReference type="RefSeq" id="WP_110576619.1">
    <property type="nucleotide sequence ID" value="NZ_QKLW01000007.1"/>
</dbReference>
<evidence type="ECO:0000256" key="1">
    <source>
        <dbReference type="ARBA" id="ARBA00004651"/>
    </source>
</evidence>
<keyword evidence="4 6" id="KW-1133">Transmembrane helix</keyword>
<feature type="transmembrane region" description="Helical" evidence="6">
    <location>
        <begin position="240"/>
        <end position="259"/>
    </location>
</feature>
<feature type="transmembrane region" description="Helical" evidence="6">
    <location>
        <begin position="152"/>
        <end position="172"/>
    </location>
</feature>
<comment type="subcellular location">
    <subcellularLocation>
        <location evidence="1">Cell membrane</location>
        <topology evidence="1">Multi-pass membrane protein</topology>
    </subcellularLocation>
</comment>
<evidence type="ECO:0000313" key="7">
    <source>
        <dbReference type="EMBL" id="PYF79863.1"/>
    </source>
</evidence>
<dbReference type="Proteomes" id="UP000247551">
    <property type="component" value="Unassembled WGS sequence"/>
</dbReference>
<keyword evidence="5 6" id="KW-0472">Membrane</keyword>
<keyword evidence="3 6" id="KW-0812">Transmembrane</keyword>
<feature type="transmembrane region" description="Helical" evidence="6">
    <location>
        <begin position="122"/>
        <end position="145"/>
    </location>
</feature>
<feature type="transmembrane region" description="Helical" evidence="6">
    <location>
        <begin position="325"/>
        <end position="343"/>
    </location>
</feature>
<accession>A0A318UVA3</accession>
<proteinExistence type="predicted"/>
<gene>
    <name evidence="7" type="ORF">DFP75_10728</name>
</gene>
<evidence type="ECO:0000256" key="4">
    <source>
        <dbReference type="ARBA" id="ARBA00022989"/>
    </source>
</evidence>
<feature type="transmembrane region" description="Helical" evidence="6">
    <location>
        <begin position="90"/>
        <end position="116"/>
    </location>
</feature>
<sequence>MIRKLINSEDKRRLVGNFFSLVVLRGFQFLIPLITLPYLVRTIGLVNFGLVNFALSLAIYFGAVIQFGFGITATREIARNRDDKAKLSQIYSVTLMASFFLAVISIVTFGLILMIVDDFNQYLFLYLFTMAFVVFQSLFPIWFFQGMEDMKYITFLSLGTNIMFLISLFFFVRQADDFLLVPLLNAIAAFITFLVSMLVIKKQFDVKFILPKTQEIKSTYKNGYNAFASQLAPNLYNNSAIFLLGLFTNNTLVGLYTAATKVIDAMISFAYILSNTFLPYLSRNLHKHKIFQKVMLLSGFVLSISTFIMAEWITVSLFSEDNLEVANYIQWLSIAIFFGFVYLTYNTNFLMIAGGEKIGRNISLYVSSVAFLWTIILTCFFGIFGAIASLLLARAALSFLSFFFYRKALKQS</sequence>
<protein>
    <submittedName>
        <fullName evidence="7">PST family polysaccharide transporter</fullName>
    </submittedName>
</protein>
<feature type="transmembrane region" description="Helical" evidence="6">
    <location>
        <begin position="178"/>
        <end position="200"/>
    </location>
</feature>
<dbReference type="PANTHER" id="PTHR30250">
    <property type="entry name" value="PST FAMILY PREDICTED COLANIC ACID TRANSPORTER"/>
    <property type="match status" value="1"/>
</dbReference>
<dbReference type="AlphaFoldDB" id="A0A318UVA3"/>
<evidence type="ECO:0000313" key="8">
    <source>
        <dbReference type="Proteomes" id="UP000247551"/>
    </source>
</evidence>
<dbReference type="PANTHER" id="PTHR30250:SF11">
    <property type="entry name" value="O-ANTIGEN TRANSPORTER-RELATED"/>
    <property type="match status" value="1"/>
</dbReference>
<evidence type="ECO:0000256" key="3">
    <source>
        <dbReference type="ARBA" id="ARBA00022692"/>
    </source>
</evidence>